<feature type="transmembrane region" description="Helical" evidence="1">
    <location>
        <begin position="41"/>
        <end position="61"/>
    </location>
</feature>
<name>A0ABX1PYQ8_9RHOO</name>
<dbReference type="Proteomes" id="UP000623795">
    <property type="component" value="Unassembled WGS sequence"/>
</dbReference>
<comment type="caution">
    <text evidence="2">The sequence shown here is derived from an EMBL/GenBank/DDBJ whole genome shotgun (WGS) entry which is preliminary data.</text>
</comment>
<evidence type="ECO:0000313" key="3">
    <source>
        <dbReference type="Proteomes" id="UP000623795"/>
    </source>
</evidence>
<proteinExistence type="predicted"/>
<organism evidence="2 3">
    <name type="scientific">Aromatoleum toluvorans</name>
    <dbReference type="NCBI Taxonomy" id="92002"/>
    <lineage>
        <taxon>Bacteria</taxon>
        <taxon>Pseudomonadati</taxon>
        <taxon>Pseudomonadota</taxon>
        <taxon>Betaproteobacteria</taxon>
        <taxon>Rhodocyclales</taxon>
        <taxon>Rhodocyclaceae</taxon>
        <taxon>Aromatoleum</taxon>
    </lineage>
</organism>
<dbReference type="NCBIfam" id="NF033565">
    <property type="entry name" value="trans_MerF"/>
    <property type="match status" value="1"/>
</dbReference>
<keyword evidence="1" id="KW-0472">Membrane</keyword>
<dbReference type="EMBL" id="WTVN01000018">
    <property type="protein sequence ID" value="NMG44579.1"/>
    <property type="molecule type" value="Genomic_DNA"/>
</dbReference>
<feature type="transmembrane region" description="Helical" evidence="1">
    <location>
        <begin position="12"/>
        <end position="35"/>
    </location>
</feature>
<dbReference type="RefSeq" id="WP_169256437.1">
    <property type="nucleotide sequence ID" value="NZ_WTVN01000018.1"/>
</dbReference>
<evidence type="ECO:0000256" key="1">
    <source>
        <dbReference type="SAM" id="Phobius"/>
    </source>
</evidence>
<keyword evidence="1" id="KW-0812">Transmembrane</keyword>
<dbReference type="Pfam" id="PF11431">
    <property type="entry name" value="Transport_MerF"/>
    <property type="match status" value="1"/>
</dbReference>
<gene>
    <name evidence="2" type="primary">merF</name>
    <name evidence="2" type="ORF">GPA22_12670</name>
</gene>
<protein>
    <submittedName>
        <fullName evidence="2">Mercury resistance system transport protein MerF</fullName>
    </submittedName>
</protein>
<dbReference type="Gene3D" id="1.10.287.910">
    <property type="entry name" value="bacterial mercury transporter, merf"/>
    <property type="match status" value="1"/>
</dbReference>
<reference evidence="2 3" key="1">
    <citation type="submission" date="2019-12" db="EMBL/GenBank/DDBJ databases">
        <title>Comparative genomics gives insights into the taxonomy of the Azoarcus-Aromatoleum group and reveals separate origins of nif in the plant-associated Azoarcus and non-plant-associated Aromatoleum sub-groups.</title>
        <authorList>
            <person name="Lafos M."/>
            <person name="Maluk M."/>
            <person name="Batista M."/>
            <person name="Junghare M."/>
            <person name="Carmona M."/>
            <person name="Faoro H."/>
            <person name="Cruz L.M."/>
            <person name="Battistoni F."/>
            <person name="De Souza E."/>
            <person name="Pedrosa F."/>
            <person name="Chen W.-M."/>
            <person name="Poole P.S."/>
            <person name="Dixon R.A."/>
            <person name="James E.K."/>
        </authorList>
    </citation>
    <scope>NUCLEOTIDE SEQUENCE [LARGE SCALE GENOMIC DNA]</scope>
    <source>
        <strain evidence="2 3">Td21</strain>
    </source>
</reference>
<sequence length="88" mass="9487">MKTRTLLRTGIAGSAVAAVCCATPVLVILLGAVGLSAWVGWLDYVLMPAMMAFVGVTLYALRRQRMENACCEPETELGPDWKKGISNE</sequence>
<evidence type="ECO:0000313" key="2">
    <source>
        <dbReference type="EMBL" id="NMG44579.1"/>
    </source>
</evidence>
<dbReference type="InterPro" id="IPR021091">
    <property type="entry name" value="Mercury_ion_transport_MerF"/>
</dbReference>
<keyword evidence="1" id="KW-1133">Transmembrane helix</keyword>
<accession>A0ABX1PYQ8</accession>
<keyword evidence="3" id="KW-1185">Reference proteome</keyword>